<protein>
    <submittedName>
        <fullName evidence="1">Uncharacterized protein</fullName>
    </submittedName>
</protein>
<dbReference type="EMBL" id="JOSS01000021">
    <property type="protein sequence ID" value="KEO33114.1"/>
    <property type="molecule type" value="Genomic_DNA"/>
</dbReference>
<reference evidence="1 2" key="1">
    <citation type="submission" date="2014-06" db="EMBL/GenBank/DDBJ databases">
        <title>Genetic Variability of E. coli after antibiotic treatment.</title>
        <authorList>
            <person name="Silbergeld E."/>
            <person name="Coles C."/>
            <person name="Seidman J.C."/>
            <person name="You Y."/>
            <person name="George J."/>
            <person name="Nadendla S."/>
            <person name="Daugherty S.C."/>
            <person name="Nagaraj S."/>
            <person name="Ott S."/>
            <person name="Klega K."/>
            <person name="Rasko D."/>
        </authorList>
    </citation>
    <scope>NUCLEOTIDE SEQUENCE [LARGE SCALE GENOMIC DNA]</scope>
    <source>
        <strain evidence="1 2">2-460-02_S1_C1</strain>
    </source>
</reference>
<name>A0A836NER5_ECOLX</name>
<sequence length="42" mass="4776">MTVHDAIPKRKRLIGQFHLMYVINRSGGFQIVECALFMPDAA</sequence>
<accession>A0A836NER5</accession>
<organism evidence="1 2">
    <name type="scientific">Escherichia coli 2-460-02_S1_C1</name>
    <dbReference type="NCBI Taxonomy" id="1444044"/>
    <lineage>
        <taxon>Bacteria</taxon>
        <taxon>Pseudomonadati</taxon>
        <taxon>Pseudomonadota</taxon>
        <taxon>Gammaproteobacteria</taxon>
        <taxon>Enterobacterales</taxon>
        <taxon>Enterobacteriaceae</taxon>
        <taxon>Escherichia</taxon>
    </lineage>
</organism>
<comment type="caution">
    <text evidence="1">The sequence shown here is derived from an EMBL/GenBank/DDBJ whole genome shotgun (WGS) entry which is preliminary data.</text>
</comment>
<proteinExistence type="predicted"/>
<evidence type="ECO:0000313" key="2">
    <source>
        <dbReference type="Proteomes" id="UP000028038"/>
    </source>
</evidence>
<gene>
    <name evidence="1" type="ORF">AB05_1199</name>
</gene>
<dbReference type="AlphaFoldDB" id="A0A836NER5"/>
<evidence type="ECO:0000313" key="1">
    <source>
        <dbReference type="EMBL" id="KEO33114.1"/>
    </source>
</evidence>
<dbReference type="Proteomes" id="UP000028038">
    <property type="component" value="Unassembled WGS sequence"/>
</dbReference>